<proteinExistence type="predicted"/>
<dbReference type="SUPFAM" id="SSF56601">
    <property type="entry name" value="beta-lactamase/transpeptidase-like"/>
    <property type="match status" value="1"/>
</dbReference>
<dbReference type="Gene3D" id="3.40.710.10">
    <property type="entry name" value="DD-peptidase/beta-lactamase superfamily"/>
    <property type="match status" value="1"/>
</dbReference>
<feature type="non-terminal residue" evidence="1">
    <location>
        <position position="68"/>
    </location>
</feature>
<accession>A0A9X9A2H4</accession>
<organism evidence="1 2">
    <name type="scientific">Bacillus cereus</name>
    <dbReference type="NCBI Taxonomy" id="1396"/>
    <lineage>
        <taxon>Bacteria</taxon>
        <taxon>Bacillati</taxon>
        <taxon>Bacillota</taxon>
        <taxon>Bacilli</taxon>
        <taxon>Bacillales</taxon>
        <taxon>Bacillaceae</taxon>
        <taxon>Bacillus</taxon>
        <taxon>Bacillus cereus group</taxon>
    </lineage>
</organism>
<name>A0A9X9A2H4_BACCE</name>
<evidence type="ECO:0000313" key="1">
    <source>
        <dbReference type="EMBL" id="TKI90879.1"/>
    </source>
</evidence>
<comment type="caution">
    <text evidence="1">The sequence shown here is derived from an EMBL/GenBank/DDBJ whole genome shotgun (WGS) entry which is preliminary data.</text>
</comment>
<evidence type="ECO:0000313" key="2">
    <source>
        <dbReference type="Proteomes" id="UP000308444"/>
    </source>
</evidence>
<dbReference type="AlphaFoldDB" id="A0A9X9A2H4"/>
<protein>
    <submittedName>
        <fullName evidence="1">Penicillin-binding protein</fullName>
    </submittedName>
</protein>
<reference evidence="1 2" key="1">
    <citation type="journal article" date="2019" name="Environ. Microbiol.">
        <title>An active ?-lactamase is a part of an orchestrated cell wall stress resistance network of Bacillus subtilis and related rhizosphere species.</title>
        <authorList>
            <person name="Bucher T."/>
            <person name="Keren-Paz A."/>
            <person name="Hausser J."/>
            <person name="Olender T."/>
            <person name="Cytryn E."/>
            <person name="Kolodkin-Gal I."/>
        </authorList>
    </citation>
    <scope>NUCLEOTIDE SEQUENCE [LARGE SCALE GENOMIC DNA]</scope>
    <source>
        <strain evidence="1 2">I32</strain>
    </source>
</reference>
<dbReference type="EMBL" id="SZOH01003327">
    <property type="protein sequence ID" value="TKI90879.1"/>
    <property type="molecule type" value="Genomic_DNA"/>
</dbReference>
<dbReference type="Proteomes" id="UP000308444">
    <property type="component" value="Unassembled WGS sequence"/>
</dbReference>
<dbReference type="InterPro" id="IPR012338">
    <property type="entry name" value="Beta-lactam/transpept-like"/>
</dbReference>
<gene>
    <name evidence="1" type="ORF">FC695_33700</name>
</gene>
<feature type="non-terminal residue" evidence="1">
    <location>
        <position position="1"/>
    </location>
</feature>
<sequence length="68" mass="7566">KTKDEIDKIVKEIQKKIDFSGVVLVKKEKDLVYETALGYANQSECINNTIQTRFGIASGCKIFTAIGI</sequence>